<reference evidence="11 12" key="1">
    <citation type="submission" date="2020-02" db="EMBL/GenBank/DDBJ databases">
        <title>Out from the shadows clarifying the taxonomy of the family Cryomorphaceae and related taxa by utilizing the GTDB taxonomic framework.</title>
        <authorList>
            <person name="Bowman J.P."/>
        </authorList>
    </citation>
    <scope>NUCLEOTIDE SEQUENCE [LARGE SCALE GENOMIC DNA]</scope>
    <source>
        <strain evidence="11 12">QSSC 1-22</strain>
    </source>
</reference>
<dbReference type="SUPFAM" id="SSF90123">
    <property type="entry name" value="ABC transporter transmembrane region"/>
    <property type="match status" value="1"/>
</dbReference>
<dbReference type="PROSITE" id="PS00211">
    <property type="entry name" value="ABC_TRANSPORTER_1"/>
    <property type="match status" value="1"/>
</dbReference>
<feature type="domain" description="ABC transmembrane type-1" evidence="10">
    <location>
        <begin position="22"/>
        <end position="338"/>
    </location>
</feature>
<dbReference type="InterPro" id="IPR036640">
    <property type="entry name" value="ABC1_TM_sf"/>
</dbReference>
<evidence type="ECO:0000256" key="2">
    <source>
        <dbReference type="ARBA" id="ARBA00022448"/>
    </source>
</evidence>
<keyword evidence="3 8" id="KW-0812">Transmembrane</keyword>
<dbReference type="FunFam" id="3.40.50.300:FF:000287">
    <property type="entry name" value="Multidrug ABC transporter ATP-binding protein"/>
    <property type="match status" value="1"/>
</dbReference>
<evidence type="ECO:0000259" key="9">
    <source>
        <dbReference type="PROSITE" id="PS50893"/>
    </source>
</evidence>
<dbReference type="AlphaFoldDB" id="A0A7K3WPC9"/>
<keyword evidence="2" id="KW-0813">Transport</keyword>
<keyword evidence="5 11" id="KW-0067">ATP-binding</keyword>
<dbReference type="GO" id="GO:0016887">
    <property type="term" value="F:ATP hydrolysis activity"/>
    <property type="evidence" value="ECO:0007669"/>
    <property type="project" value="InterPro"/>
</dbReference>
<dbReference type="InterPro" id="IPR017871">
    <property type="entry name" value="ABC_transporter-like_CS"/>
</dbReference>
<dbReference type="GO" id="GO:0005886">
    <property type="term" value="C:plasma membrane"/>
    <property type="evidence" value="ECO:0007669"/>
    <property type="project" value="UniProtKB-SubCell"/>
</dbReference>
<evidence type="ECO:0000256" key="6">
    <source>
        <dbReference type="ARBA" id="ARBA00022989"/>
    </source>
</evidence>
<evidence type="ECO:0000313" key="12">
    <source>
        <dbReference type="Proteomes" id="UP000486602"/>
    </source>
</evidence>
<dbReference type="PANTHER" id="PTHR43394">
    <property type="entry name" value="ATP-DEPENDENT PERMEASE MDL1, MITOCHONDRIAL"/>
    <property type="match status" value="1"/>
</dbReference>
<dbReference type="PANTHER" id="PTHR43394:SF1">
    <property type="entry name" value="ATP-BINDING CASSETTE SUB-FAMILY B MEMBER 10, MITOCHONDRIAL"/>
    <property type="match status" value="1"/>
</dbReference>
<dbReference type="SMART" id="SM00382">
    <property type="entry name" value="AAA"/>
    <property type="match status" value="1"/>
</dbReference>
<evidence type="ECO:0000256" key="4">
    <source>
        <dbReference type="ARBA" id="ARBA00022741"/>
    </source>
</evidence>
<feature type="transmembrane region" description="Helical" evidence="8">
    <location>
        <begin position="274"/>
        <end position="294"/>
    </location>
</feature>
<dbReference type="Pfam" id="PF00664">
    <property type="entry name" value="ABC_membrane"/>
    <property type="match status" value="1"/>
</dbReference>
<evidence type="ECO:0000256" key="8">
    <source>
        <dbReference type="SAM" id="Phobius"/>
    </source>
</evidence>
<evidence type="ECO:0000256" key="7">
    <source>
        <dbReference type="ARBA" id="ARBA00023136"/>
    </source>
</evidence>
<dbReference type="InterPro" id="IPR003593">
    <property type="entry name" value="AAA+_ATPase"/>
</dbReference>
<feature type="transmembrane region" description="Helical" evidence="8">
    <location>
        <begin position="176"/>
        <end position="202"/>
    </location>
</feature>
<dbReference type="InterPro" id="IPR011527">
    <property type="entry name" value="ABC1_TM_dom"/>
</dbReference>
<dbReference type="Pfam" id="PF00005">
    <property type="entry name" value="ABC_tran"/>
    <property type="match status" value="1"/>
</dbReference>
<dbReference type="Proteomes" id="UP000486602">
    <property type="component" value="Unassembled WGS sequence"/>
</dbReference>
<dbReference type="RefSeq" id="WP_163283616.1">
    <property type="nucleotide sequence ID" value="NZ_JAAGVY010000006.1"/>
</dbReference>
<keyword evidence="4" id="KW-0547">Nucleotide-binding</keyword>
<name>A0A7K3WPC9_9FLAO</name>
<keyword evidence="6 8" id="KW-1133">Transmembrane helix</keyword>
<dbReference type="Gene3D" id="3.40.50.300">
    <property type="entry name" value="P-loop containing nucleotide triphosphate hydrolases"/>
    <property type="match status" value="1"/>
</dbReference>
<evidence type="ECO:0000256" key="5">
    <source>
        <dbReference type="ARBA" id="ARBA00022840"/>
    </source>
</evidence>
<keyword evidence="7 8" id="KW-0472">Membrane</keyword>
<dbReference type="CDD" id="cd18552">
    <property type="entry name" value="ABC_6TM_MsbA_like"/>
    <property type="match status" value="1"/>
</dbReference>
<evidence type="ECO:0000256" key="3">
    <source>
        <dbReference type="ARBA" id="ARBA00022692"/>
    </source>
</evidence>
<accession>A0A7K3WPC9</accession>
<evidence type="ECO:0000256" key="1">
    <source>
        <dbReference type="ARBA" id="ARBA00004651"/>
    </source>
</evidence>
<dbReference type="Gene3D" id="1.20.1560.10">
    <property type="entry name" value="ABC transporter type 1, transmembrane domain"/>
    <property type="match status" value="1"/>
</dbReference>
<dbReference type="InterPro" id="IPR039421">
    <property type="entry name" value="Type_1_exporter"/>
</dbReference>
<dbReference type="EMBL" id="JAAGVY010000006">
    <property type="protein sequence ID" value="NEN22891.1"/>
    <property type="molecule type" value="Genomic_DNA"/>
</dbReference>
<proteinExistence type="predicted"/>
<evidence type="ECO:0000259" key="10">
    <source>
        <dbReference type="PROSITE" id="PS50929"/>
    </source>
</evidence>
<feature type="transmembrane region" description="Helical" evidence="8">
    <location>
        <begin position="306"/>
        <end position="326"/>
    </location>
</feature>
<dbReference type="PROSITE" id="PS50929">
    <property type="entry name" value="ABC_TM1F"/>
    <property type="match status" value="1"/>
</dbReference>
<protein>
    <submittedName>
        <fullName evidence="11">ABC transporter ATP-binding protein</fullName>
    </submittedName>
</protein>
<sequence>MKSFVQILKLLKNYKPQIAGNVFFNILSTIFSIFSLTAVAPFLTILFAPDDIALPATVPEFSLDSTDVLGFMNYQFASFIHTYGKEQALIYFCIFIVIIFFLKNITSYFTLYFIAPVRVGVVRDLRESMHRKLLFLHLGYYSDERKGDLISRATSDVNEVENSIISSLEMVFRDPILIIAYLSTMIFMNWKLTIFVLVLLPLSGIFISKIGKSLKGASNQGQSKLGEVLSVFEESLSGMRIIQAFNAQDNTQKRFDTTNNAYHRLMVKLYRKQYLASPLTEILSSITLAVLIYYGGLLVFEASKEGFTGAFFVTFIVIFSQIIAPAKSFSQAYFKIQKGIASVERINKVLHAEELIREPKNPIHLKEFKDDLRFENIRFKYGNNEVISGINLNIKKGEKIALVGPSGGGKSTIANLVPRFYDVSAGRIAIDGVDIKEIPLKELRDLFGVVTQESILFNDTIANNIRLSRPEATDAQVYEAAKIANAYDFISAFELGFETNVGDSGNKLSGGQKQRISIARAVLKNPPFLILDEATSALDTESERLVQDAINKLMENRTSLVIAHRLSTIQHADKIVVLEGGKISEMGRHEELLQRGGTYKKLFDLQSFQ</sequence>
<dbReference type="PROSITE" id="PS50893">
    <property type="entry name" value="ABC_TRANSPORTER_2"/>
    <property type="match status" value="1"/>
</dbReference>
<feature type="transmembrane region" description="Helical" evidence="8">
    <location>
        <begin position="89"/>
        <end position="115"/>
    </location>
</feature>
<dbReference type="SUPFAM" id="SSF52540">
    <property type="entry name" value="P-loop containing nucleoside triphosphate hydrolases"/>
    <property type="match status" value="1"/>
</dbReference>
<comment type="caution">
    <text evidence="11">The sequence shown here is derived from an EMBL/GenBank/DDBJ whole genome shotgun (WGS) entry which is preliminary data.</text>
</comment>
<evidence type="ECO:0000313" key="11">
    <source>
        <dbReference type="EMBL" id="NEN22891.1"/>
    </source>
</evidence>
<feature type="transmembrane region" description="Helical" evidence="8">
    <location>
        <begin position="21"/>
        <end position="48"/>
    </location>
</feature>
<organism evidence="11 12">
    <name type="scientific">Cryomorpha ignava</name>
    <dbReference type="NCBI Taxonomy" id="101383"/>
    <lineage>
        <taxon>Bacteria</taxon>
        <taxon>Pseudomonadati</taxon>
        <taxon>Bacteroidota</taxon>
        <taxon>Flavobacteriia</taxon>
        <taxon>Flavobacteriales</taxon>
        <taxon>Cryomorphaceae</taxon>
        <taxon>Cryomorpha</taxon>
    </lineage>
</organism>
<dbReference type="InterPro" id="IPR003439">
    <property type="entry name" value="ABC_transporter-like_ATP-bd"/>
</dbReference>
<comment type="subcellular location">
    <subcellularLocation>
        <location evidence="1">Cell membrane</location>
        <topology evidence="1">Multi-pass membrane protein</topology>
    </subcellularLocation>
</comment>
<dbReference type="GO" id="GO:0005524">
    <property type="term" value="F:ATP binding"/>
    <property type="evidence" value="ECO:0007669"/>
    <property type="project" value="UniProtKB-KW"/>
</dbReference>
<gene>
    <name evidence="11" type="ORF">G3O08_05190</name>
</gene>
<dbReference type="InterPro" id="IPR027417">
    <property type="entry name" value="P-loop_NTPase"/>
</dbReference>
<feature type="domain" description="ABC transporter" evidence="9">
    <location>
        <begin position="372"/>
        <end position="605"/>
    </location>
</feature>
<keyword evidence="12" id="KW-1185">Reference proteome</keyword>
<dbReference type="GO" id="GO:0015421">
    <property type="term" value="F:ABC-type oligopeptide transporter activity"/>
    <property type="evidence" value="ECO:0007669"/>
    <property type="project" value="TreeGrafter"/>
</dbReference>